<feature type="compositionally biased region" description="Low complexity" evidence="1">
    <location>
        <begin position="1"/>
        <end position="19"/>
    </location>
</feature>
<proteinExistence type="predicted"/>
<feature type="non-terminal residue" evidence="2">
    <location>
        <position position="1"/>
    </location>
</feature>
<evidence type="ECO:0000256" key="1">
    <source>
        <dbReference type="SAM" id="MobiDB-lite"/>
    </source>
</evidence>
<dbReference type="AlphaFoldDB" id="A0A4P9ZLG9"/>
<gene>
    <name evidence="2" type="ORF">BJ085DRAFT_35330</name>
</gene>
<evidence type="ECO:0000313" key="3">
    <source>
        <dbReference type="Proteomes" id="UP000268162"/>
    </source>
</evidence>
<dbReference type="Proteomes" id="UP000268162">
    <property type="component" value="Unassembled WGS sequence"/>
</dbReference>
<feature type="compositionally biased region" description="Low complexity" evidence="1">
    <location>
        <begin position="52"/>
        <end position="69"/>
    </location>
</feature>
<sequence>PNPYESTTTTTNDIATDSTVNPNPYESSSAATDDVVTTTNLAPETSTSAEEPLVTTTSVAPAATATPTVCDPSAPDSKLIKIHVTGTNEEEKADGRDHIIDGLNGSDICFDLTNYDSWNNLIEIRSFINYIDAIWAIGYVQNIEVL</sequence>
<protein>
    <submittedName>
        <fullName evidence="2">Uncharacterized protein</fullName>
    </submittedName>
</protein>
<dbReference type="EMBL" id="ML003892">
    <property type="protein sequence ID" value="RKP33432.1"/>
    <property type="molecule type" value="Genomic_DNA"/>
</dbReference>
<feature type="compositionally biased region" description="Polar residues" evidence="1">
    <location>
        <begin position="20"/>
        <end position="49"/>
    </location>
</feature>
<feature type="region of interest" description="Disordered" evidence="1">
    <location>
        <begin position="1"/>
        <end position="71"/>
    </location>
</feature>
<name>A0A4P9ZLG9_9FUNG</name>
<evidence type="ECO:0000313" key="2">
    <source>
        <dbReference type="EMBL" id="RKP33432.1"/>
    </source>
</evidence>
<reference evidence="3" key="1">
    <citation type="journal article" date="2018" name="Nat. Microbiol.">
        <title>Leveraging single-cell genomics to expand the fungal tree of life.</title>
        <authorList>
            <person name="Ahrendt S.R."/>
            <person name="Quandt C.A."/>
            <person name="Ciobanu D."/>
            <person name="Clum A."/>
            <person name="Salamov A."/>
            <person name="Andreopoulos B."/>
            <person name="Cheng J.F."/>
            <person name="Woyke T."/>
            <person name="Pelin A."/>
            <person name="Henrissat B."/>
            <person name="Reynolds N.K."/>
            <person name="Benny G.L."/>
            <person name="Smith M.E."/>
            <person name="James T.Y."/>
            <person name="Grigoriev I.V."/>
        </authorList>
    </citation>
    <scope>NUCLEOTIDE SEQUENCE [LARGE SCALE GENOMIC DNA]</scope>
    <source>
        <strain evidence="3">RSA 468</strain>
    </source>
</reference>
<accession>A0A4P9ZLG9</accession>
<keyword evidence="3" id="KW-1185">Reference proteome</keyword>
<organism evidence="2 3">
    <name type="scientific">Dimargaris cristalligena</name>
    <dbReference type="NCBI Taxonomy" id="215637"/>
    <lineage>
        <taxon>Eukaryota</taxon>
        <taxon>Fungi</taxon>
        <taxon>Fungi incertae sedis</taxon>
        <taxon>Zoopagomycota</taxon>
        <taxon>Kickxellomycotina</taxon>
        <taxon>Dimargaritomycetes</taxon>
        <taxon>Dimargaritales</taxon>
        <taxon>Dimargaritaceae</taxon>
        <taxon>Dimargaris</taxon>
    </lineage>
</organism>